<dbReference type="Gene3D" id="1.10.10.1710">
    <property type="entry name" value="Deoxyribodipyrimidine photolyase-related"/>
    <property type="match status" value="1"/>
</dbReference>
<dbReference type="GeneID" id="9887551"/>
<reference evidence="1 2" key="1">
    <citation type="journal article" date="2010" name="Proc. Natl. Acad. Sci. U.S.A.">
        <title>Giant virus with a remarkable complement of genes infects marine zooplankton.</title>
        <authorList>
            <person name="Fischer M.G."/>
            <person name="Allen M.J."/>
            <person name="Wilson W.H."/>
            <person name="Suttle C.A."/>
        </authorList>
    </citation>
    <scope>NUCLEOTIDE SEQUENCE [LARGE SCALE GENOMIC DNA]</scope>
    <source>
        <strain evidence="1 2">BV-PW1</strain>
    </source>
</reference>
<dbReference type="OrthoDB" id="13497at10239"/>
<dbReference type="PANTHER" id="PTHR38657">
    <property type="entry name" value="SLR1343 PROTEIN"/>
    <property type="match status" value="1"/>
</dbReference>
<organismHost>
    <name type="scientific">Cafeteria roenbergensis</name>
    <name type="common">Marine flagellate</name>
    <dbReference type="NCBI Taxonomy" id="33653"/>
</organismHost>
<dbReference type="EMBL" id="GU244497">
    <property type="protein sequence ID" value="ADO67182.1"/>
    <property type="molecule type" value="Genomic_DNA"/>
</dbReference>
<protein>
    <submittedName>
        <fullName evidence="1">Putative photolyase</fullName>
    </submittedName>
</protein>
<evidence type="ECO:0000313" key="1">
    <source>
        <dbReference type="EMBL" id="ADO67182.1"/>
    </source>
</evidence>
<dbReference type="InterPro" id="IPR052551">
    <property type="entry name" value="UV-DNA_repair_photolyase"/>
</dbReference>
<dbReference type="PANTHER" id="PTHR38657:SF1">
    <property type="entry name" value="SLR1343 PROTEIN"/>
    <property type="match status" value="1"/>
</dbReference>
<dbReference type="Gene3D" id="3.40.50.620">
    <property type="entry name" value="HUPs"/>
    <property type="match status" value="1"/>
</dbReference>
<dbReference type="InterPro" id="IPR007357">
    <property type="entry name" value="PhrB-like"/>
</dbReference>
<keyword evidence="2" id="KW-1185">Reference proteome</keyword>
<accession>E3T4R9</accession>
<dbReference type="Gene3D" id="1.10.579.10">
    <property type="entry name" value="DNA Cyclobutane Dipyrimidine Photolyase, subunit A, domain 3"/>
    <property type="match status" value="1"/>
</dbReference>
<dbReference type="SUPFAM" id="SSF48173">
    <property type="entry name" value="Cryptochrome/photolyase FAD-binding domain"/>
    <property type="match status" value="1"/>
</dbReference>
<gene>
    <name evidence="1" type="ORF">crov149</name>
</gene>
<evidence type="ECO:0000313" key="2">
    <source>
        <dbReference type="Proteomes" id="UP000029781"/>
    </source>
</evidence>
<dbReference type="InterPro" id="IPR036134">
    <property type="entry name" value="Crypto/Photolyase_FAD-like_sf"/>
</dbReference>
<dbReference type="Proteomes" id="UP000029781">
    <property type="component" value="Segment"/>
</dbReference>
<dbReference type="RefSeq" id="YP_003969781.1">
    <property type="nucleotide sequence ID" value="NC_014637.1"/>
</dbReference>
<proteinExistence type="predicted"/>
<sequence length="480" mass="58233">MFILFPTQLFRNIKLLNDKEIYLVEEPFYFTRLQFHKLKIAYHRATMKKYFDDLKKKKFNIKYIDFSKVKELYHKYKTKHIEIYHPIDIPLLQQLKTHFKNIYIHPTINFTFNHLETTDIKKACFKNGKYYHDDFYKFQRKRLDIMMINNKPLKDKYSFDNMNRKTFPKNIKIPELPKIKQNKYIKEAIKYTLEHFSKNYGSLENFIYPISLTSSRNWFKIFLQERLKNYGPYQDAVDINKPFGFHAVISPMMNVGMLTDTEVIKISYEYYQTNKNNIPINSFEGFIRQVIGWRNYVYLIYLEEGDKIKQMNFLNHTNKLSNKWWEGNTGILPLDDIIKKIVNYAYAHHIERLMYLGNFLLISQVDPNEVYRIFMEWTIDSYDWVMVPNVYGMSQFSDGGLMMSRTYFSSSNYIQKMSNYKKSANLEWWKIWDALYYNFINKHQKILKKNYATSRQVAHWTKKSKEEKQLLLNLAKKFKL</sequence>
<dbReference type="InterPro" id="IPR014729">
    <property type="entry name" value="Rossmann-like_a/b/a_fold"/>
</dbReference>
<dbReference type="Pfam" id="PF04244">
    <property type="entry name" value="DPRP"/>
    <property type="match status" value="1"/>
</dbReference>
<organism evidence="1 2">
    <name type="scientific">Cafeteria roenbergensis virus (strain BV-PW1)</name>
    <name type="common">CroV</name>
    <dbReference type="NCBI Taxonomy" id="693272"/>
    <lineage>
        <taxon>Viruses</taxon>
        <taxon>Varidnaviria</taxon>
        <taxon>Bamfordvirae</taxon>
        <taxon>Nucleocytoviricota</taxon>
        <taxon>Megaviricetes</taxon>
        <taxon>Imitervirales</taxon>
        <taxon>Mimiviridae</taxon>
        <taxon>Aliimimivirinae</taxon>
        <taxon>Rheavirus</taxon>
        <taxon>Rheavirus sinusmexicani</taxon>
    </lineage>
</organism>
<dbReference type="KEGG" id="vg:9887551"/>
<name>E3T4R9_CROVB</name>
<dbReference type="Gene3D" id="1.25.40.80">
    <property type="match status" value="1"/>
</dbReference>